<dbReference type="PROSITE" id="PS50103">
    <property type="entry name" value="ZF_C3H1"/>
    <property type="match status" value="5"/>
</dbReference>
<dbReference type="GO" id="GO:0003729">
    <property type="term" value="F:mRNA binding"/>
    <property type="evidence" value="ECO:0007669"/>
    <property type="project" value="TreeGrafter"/>
</dbReference>
<dbReference type="PANTHER" id="PTHR12506">
    <property type="entry name" value="PROTEIN PHOSPHATASE RELATED"/>
    <property type="match status" value="1"/>
</dbReference>
<comment type="caution">
    <text evidence="1">The sequence shown here is derived from an EMBL/GenBank/DDBJ whole genome shotgun (WGS) entry which is preliminary data.</text>
</comment>
<dbReference type="Pfam" id="PF00642">
    <property type="entry name" value="zf-CCCH"/>
    <property type="match status" value="5"/>
</dbReference>
<sequence>MAASEESAVAVGHPGDDLGLGCRPSPDPQHAPPDLDHEAENSLSDELLRLVLKESEEAARLQAADSQEGGAQSGIVYNHGSTDNNNTGWEDEKEGERAGEVDDTSEERETGTGVGRYNSFPVRPGAEDCAFYIKTGTCKFGSLCKFNHPVRRRNPHVSAARERVNVKEELMDKTGRIECKYYLRTGGCKYGKACKYDHPRTKPSVTPVTELNFLGLPIRPGEKECPYYMRNGSCKYAANCRFNHPDPTASGAGGGSGAGTGTDLLGGYGNGSSATLKGLSQPVASWSAPSGTLNETAPFVPAVYPPIGGVAPQKAEWSTYQVPVYPPERTMLPPQAYMGKNLGTEATAYTNNKKQMINDEFPERPGQPDCAFFLKTGDCKFKSNCKYNHPKSRIPSSSPVPLSDKGLPLRPDQNICSYYSRYGICKFGPACRFDHPVNWTPSNLSAPFGSFTGPEGPRMVGTSSVGNVAIQ</sequence>
<organism evidence="1 2">
    <name type="scientific">Punica granatum</name>
    <name type="common">Pomegranate</name>
    <dbReference type="NCBI Taxonomy" id="22663"/>
    <lineage>
        <taxon>Eukaryota</taxon>
        <taxon>Viridiplantae</taxon>
        <taxon>Streptophyta</taxon>
        <taxon>Embryophyta</taxon>
        <taxon>Tracheophyta</taxon>
        <taxon>Spermatophyta</taxon>
        <taxon>Magnoliopsida</taxon>
        <taxon>eudicotyledons</taxon>
        <taxon>Gunneridae</taxon>
        <taxon>Pentapetalae</taxon>
        <taxon>rosids</taxon>
        <taxon>malvids</taxon>
        <taxon>Myrtales</taxon>
        <taxon>Lythraceae</taxon>
        <taxon>Punica</taxon>
    </lineage>
</organism>
<reference evidence="1 2" key="1">
    <citation type="submission" date="2017-11" db="EMBL/GenBank/DDBJ databases">
        <title>De-novo sequencing of pomegranate (Punica granatum L.) genome.</title>
        <authorList>
            <person name="Akparov Z."/>
            <person name="Amiraslanov A."/>
            <person name="Hajiyeva S."/>
            <person name="Abbasov M."/>
            <person name="Kaur K."/>
            <person name="Hamwieh A."/>
            <person name="Solovyev V."/>
            <person name="Salamov A."/>
            <person name="Braich B."/>
            <person name="Kosarev P."/>
            <person name="Mahmoud A."/>
            <person name="Hajiyev E."/>
            <person name="Babayeva S."/>
            <person name="Izzatullayeva V."/>
            <person name="Mammadov A."/>
            <person name="Mammadov A."/>
            <person name="Sharifova S."/>
            <person name="Ojaghi J."/>
            <person name="Eynullazada K."/>
            <person name="Bayramov B."/>
            <person name="Abdulazimova A."/>
            <person name="Shahmuradov I."/>
        </authorList>
    </citation>
    <scope>NUCLEOTIDE SEQUENCE [LARGE SCALE GENOMIC DNA]</scope>
    <source>
        <strain evidence="2">cv. AG2017</strain>
        <tissue evidence="1">Leaf</tissue>
    </source>
</reference>
<gene>
    <name evidence="1" type="ORF">CRG98_029236</name>
</gene>
<evidence type="ECO:0000313" key="1">
    <source>
        <dbReference type="EMBL" id="PKI50356.1"/>
    </source>
</evidence>
<accession>A0A2I0J3P8</accession>
<dbReference type="GO" id="GO:0008270">
    <property type="term" value="F:zinc ion binding"/>
    <property type="evidence" value="ECO:0007669"/>
    <property type="project" value="UniProtKB-KW"/>
</dbReference>
<protein>
    <submittedName>
        <fullName evidence="1">Uncharacterized protein</fullName>
    </submittedName>
</protein>
<name>A0A2I0J3P8_PUNGR</name>
<keyword evidence="2" id="KW-1185">Reference proteome</keyword>
<dbReference type="EMBL" id="PGOL01002119">
    <property type="protein sequence ID" value="PKI50356.1"/>
    <property type="molecule type" value="Genomic_DNA"/>
</dbReference>
<dbReference type="STRING" id="22663.A0A2I0J3P8"/>
<dbReference type="AlphaFoldDB" id="A0A2I0J3P8"/>
<dbReference type="Gene3D" id="4.10.1000.10">
    <property type="entry name" value="Zinc finger, CCCH-type"/>
    <property type="match status" value="2"/>
</dbReference>
<dbReference type="GeneID" id="116189482"/>
<dbReference type="OrthoDB" id="411372at2759"/>
<evidence type="ECO:0000313" key="2">
    <source>
        <dbReference type="Proteomes" id="UP000233551"/>
    </source>
</evidence>
<dbReference type="InterPro" id="IPR050974">
    <property type="entry name" value="Plant_ZF_CCCH"/>
</dbReference>
<dbReference type="PANTHER" id="PTHR12506:SF20">
    <property type="entry name" value="ZINC FINGER CCCH DOMAIN-CONTAINING PROTEIN 67"/>
    <property type="match status" value="1"/>
</dbReference>
<proteinExistence type="predicted"/>
<dbReference type="GO" id="GO:0003677">
    <property type="term" value="F:DNA binding"/>
    <property type="evidence" value="ECO:0007669"/>
    <property type="project" value="UniProtKB-KW"/>
</dbReference>
<dbReference type="SUPFAM" id="SSF90229">
    <property type="entry name" value="CCCH zinc finger"/>
    <property type="match status" value="5"/>
</dbReference>
<dbReference type="Gene3D" id="2.30.30.1190">
    <property type="match status" value="2"/>
</dbReference>
<dbReference type="InterPro" id="IPR036855">
    <property type="entry name" value="Znf_CCCH_sf"/>
</dbReference>
<dbReference type="Proteomes" id="UP000233551">
    <property type="component" value="Unassembled WGS sequence"/>
</dbReference>
<dbReference type="InterPro" id="IPR000571">
    <property type="entry name" value="Znf_CCCH"/>
</dbReference>
<dbReference type="SMART" id="SM00356">
    <property type="entry name" value="ZnF_C3H1"/>
    <property type="match status" value="5"/>
</dbReference>